<keyword evidence="1" id="KW-0732">Signal</keyword>
<gene>
    <name evidence="2" type="ORF">SCHCODRAFT_111069</name>
</gene>
<dbReference type="InParanoid" id="D8QB01"/>
<evidence type="ECO:0000313" key="2">
    <source>
        <dbReference type="EMBL" id="EFI94272.1"/>
    </source>
</evidence>
<dbReference type="InterPro" id="IPR008914">
    <property type="entry name" value="PEBP"/>
</dbReference>
<dbReference type="Gene3D" id="3.90.280.10">
    <property type="entry name" value="PEBP-like"/>
    <property type="match status" value="1"/>
</dbReference>
<dbReference type="InterPro" id="IPR036610">
    <property type="entry name" value="PEBP-like_sf"/>
</dbReference>
<protein>
    <recommendedName>
        <fullName evidence="4">PEBP-like protein</fullName>
    </recommendedName>
</protein>
<organism evidence="3">
    <name type="scientific">Schizophyllum commune (strain H4-8 / FGSC 9210)</name>
    <name type="common">Split gill fungus</name>
    <dbReference type="NCBI Taxonomy" id="578458"/>
    <lineage>
        <taxon>Eukaryota</taxon>
        <taxon>Fungi</taxon>
        <taxon>Dikarya</taxon>
        <taxon>Basidiomycota</taxon>
        <taxon>Agaricomycotina</taxon>
        <taxon>Agaricomycetes</taxon>
        <taxon>Agaricomycetidae</taxon>
        <taxon>Agaricales</taxon>
        <taxon>Schizophyllaceae</taxon>
        <taxon>Schizophyllum</taxon>
    </lineage>
</organism>
<name>D8QB01_SCHCM</name>
<dbReference type="KEGG" id="scm:SCHCO_02703442"/>
<dbReference type="PANTHER" id="PTHR11362">
    <property type="entry name" value="PHOSPHATIDYLETHANOLAMINE-BINDING PROTEIN"/>
    <property type="match status" value="1"/>
</dbReference>
<dbReference type="STRING" id="578458.D8QB01"/>
<dbReference type="OrthoDB" id="2506647at2759"/>
<keyword evidence="3" id="KW-1185">Reference proteome</keyword>
<feature type="signal peptide" evidence="1">
    <location>
        <begin position="1"/>
        <end position="16"/>
    </location>
</feature>
<dbReference type="GeneID" id="9593925"/>
<dbReference type="eggNOG" id="KOG3346">
    <property type="taxonomic scope" value="Eukaryota"/>
</dbReference>
<dbReference type="Pfam" id="PF01161">
    <property type="entry name" value="PBP"/>
    <property type="match status" value="1"/>
</dbReference>
<dbReference type="PROSITE" id="PS51257">
    <property type="entry name" value="PROKAR_LIPOPROTEIN"/>
    <property type="match status" value="1"/>
</dbReference>
<evidence type="ECO:0000256" key="1">
    <source>
        <dbReference type="SAM" id="SignalP"/>
    </source>
</evidence>
<accession>D8QB01</accession>
<dbReference type="HOGENOM" id="CLU_043994_1_2_1"/>
<dbReference type="InterPro" id="IPR035810">
    <property type="entry name" value="PEBP_euk"/>
</dbReference>
<dbReference type="CDD" id="cd00866">
    <property type="entry name" value="PEBP_euk"/>
    <property type="match status" value="1"/>
</dbReference>
<evidence type="ECO:0000313" key="3">
    <source>
        <dbReference type="Proteomes" id="UP000007431"/>
    </source>
</evidence>
<proteinExistence type="predicted"/>
<evidence type="ECO:0008006" key="4">
    <source>
        <dbReference type="Google" id="ProtNLM"/>
    </source>
</evidence>
<reference evidence="2 3" key="1">
    <citation type="journal article" date="2010" name="Nat. Biotechnol.">
        <title>Genome sequence of the model mushroom Schizophyllum commune.</title>
        <authorList>
            <person name="Ohm R.A."/>
            <person name="de Jong J.F."/>
            <person name="Lugones L.G."/>
            <person name="Aerts A."/>
            <person name="Kothe E."/>
            <person name="Stajich J.E."/>
            <person name="de Vries R.P."/>
            <person name="Record E."/>
            <person name="Levasseur A."/>
            <person name="Baker S.E."/>
            <person name="Bartholomew K.A."/>
            <person name="Coutinho P.M."/>
            <person name="Erdmann S."/>
            <person name="Fowler T.J."/>
            <person name="Gathman A.C."/>
            <person name="Lombard V."/>
            <person name="Henrissat B."/>
            <person name="Knabe N."/>
            <person name="Kuees U."/>
            <person name="Lilly W.W."/>
            <person name="Lindquist E."/>
            <person name="Lucas S."/>
            <person name="Magnuson J.K."/>
            <person name="Piumi F."/>
            <person name="Raudaskoski M."/>
            <person name="Salamov A."/>
            <person name="Schmutz J."/>
            <person name="Schwarze F.W.M.R."/>
            <person name="vanKuyk P.A."/>
            <person name="Horton J.S."/>
            <person name="Grigoriev I.V."/>
            <person name="Woesten H.A.B."/>
        </authorList>
    </citation>
    <scope>NUCLEOTIDE SEQUENCE [LARGE SCALE GENOMIC DNA]</scope>
    <source>
        <strain evidence="3">H4-8 / FGSC 9210</strain>
    </source>
</reference>
<sequence>MRAILFSYFLAITACGTPLDDRATKDDKSAIRQAFHDANIVPDILPTFDPTLLLDVTFTNPDLQDPTVVVEPGQELTKDQTRYLPSFAIHDYTEEEVHKPYVLIAIDPDAITPNLPVFSQVVHLLGGNYTVDGDAHKDGSLPLVNTSAPIAKWRHPIPLVGGAHRYIFLLYNQPVNFTAAAISPLADAPLILGFNVSDFARTTGLGDPVTGTYFLARPNHNDA</sequence>
<dbReference type="OMA" id="LHWIQSD"/>
<dbReference type="EMBL" id="GL377309">
    <property type="protein sequence ID" value="EFI94272.1"/>
    <property type="molecule type" value="Genomic_DNA"/>
</dbReference>
<feature type="non-terminal residue" evidence="2">
    <location>
        <position position="223"/>
    </location>
</feature>
<dbReference type="RefSeq" id="XP_003029175.1">
    <property type="nucleotide sequence ID" value="XM_003029129.1"/>
</dbReference>
<dbReference type="SUPFAM" id="SSF49777">
    <property type="entry name" value="PEBP-like"/>
    <property type="match status" value="1"/>
</dbReference>
<dbReference type="Proteomes" id="UP000007431">
    <property type="component" value="Unassembled WGS sequence"/>
</dbReference>
<dbReference type="PANTHER" id="PTHR11362:SF82">
    <property type="entry name" value="PHOSPHATIDYLETHANOLAMINE-BINDING PROTEIN 4"/>
    <property type="match status" value="1"/>
</dbReference>
<dbReference type="VEuPathDB" id="FungiDB:SCHCODRAFT_02703442"/>
<feature type="chain" id="PRO_5003120732" description="PEBP-like protein" evidence="1">
    <location>
        <begin position="17"/>
        <end position="223"/>
    </location>
</feature>
<dbReference type="AlphaFoldDB" id="D8QB01"/>